<name>S4NXH6_9NEOP</name>
<keyword evidence="1" id="KW-0472">Membrane</keyword>
<keyword evidence="1" id="KW-0812">Transmembrane</keyword>
<feature type="non-terminal residue" evidence="2">
    <location>
        <position position="1"/>
    </location>
</feature>
<reference evidence="2" key="1">
    <citation type="journal article" date="2013" name="BMC Genomics">
        <title>Unscrambling butterfly oogenesis.</title>
        <authorList>
            <person name="Carter J.M."/>
            <person name="Baker S.C."/>
            <person name="Pink R."/>
            <person name="Carter D.R."/>
            <person name="Collins A."/>
            <person name="Tomlin J."/>
            <person name="Gibbs M."/>
            <person name="Breuker C.J."/>
        </authorList>
    </citation>
    <scope>NUCLEOTIDE SEQUENCE</scope>
    <source>
        <tissue evidence="2">Ovary</tissue>
    </source>
</reference>
<evidence type="ECO:0000256" key="1">
    <source>
        <dbReference type="SAM" id="Phobius"/>
    </source>
</evidence>
<dbReference type="AlphaFoldDB" id="S4NXH6"/>
<keyword evidence="1" id="KW-1133">Transmembrane helix</keyword>
<accession>S4NXH6</accession>
<evidence type="ECO:0000313" key="2">
    <source>
        <dbReference type="EMBL" id="JAA80398.1"/>
    </source>
</evidence>
<reference evidence="2" key="2">
    <citation type="submission" date="2013-05" db="EMBL/GenBank/DDBJ databases">
        <authorList>
            <person name="Carter J.-M."/>
            <person name="Baker S.C."/>
            <person name="Pink R."/>
            <person name="Carter D.R.F."/>
            <person name="Collins A."/>
            <person name="Tomlin J."/>
            <person name="Gibbs M."/>
            <person name="Breuker C.J."/>
        </authorList>
    </citation>
    <scope>NUCLEOTIDE SEQUENCE</scope>
    <source>
        <tissue evidence="2">Ovary</tissue>
    </source>
</reference>
<sequence>VSYFFKDNLDSRLLQKRDKLLMCMFSNLVIIPEPLSSIIGWQVSFYAFFSHFNKVCKSKFSSITINIHK</sequence>
<dbReference type="EMBL" id="GAIX01012162">
    <property type="protein sequence ID" value="JAA80398.1"/>
    <property type="molecule type" value="Transcribed_RNA"/>
</dbReference>
<feature type="transmembrane region" description="Helical" evidence="1">
    <location>
        <begin position="20"/>
        <end position="49"/>
    </location>
</feature>
<protein>
    <submittedName>
        <fullName evidence="2">Uncharacterized protein</fullName>
    </submittedName>
</protein>
<organism evidence="2">
    <name type="scientific">Pararge aegeria</name>
    <name type="common">speckled wood butterfly</name>
    <dbReference type="NCBI Taxonomy" id="116150"/>
    <lineage>
        <taxon>Eukaryota</taxon>
        <taxon>Metazoa</taxon>
        <taxon>Ecdysozoa</taxon>
        <taxon>Arthropoda</taxon>
        <taxon>Hexapoda</taxon>
        <taxon>Insecta</taxon>
        <taxon>Pterygota</taxon>
        <taxon>Neoptera</taxon>
        <taxon>Endopterygota</taxon>
        <taxon>Lepidoptera</taxon>
        <taxon>Glossata</taxon>
        <taxon>Ditrysia</taxon>
        <taxon>Papilionoidea</taxon>
        <taxon>Nymphalidae</taxon>
        <taxon>Satyrinae</taxon>
        <taxon>Satyrini</taxon>
        <taxon>Parargina</taxon>
        <taxon>Pararge</taxon>
    </lineage>
</organism>
<proteinExistence type="predicted"/>